<dbReference type="GO" id="GO:0097505">
    <property type="term" value="C:Rad6-Rad18 complex"/>
    <property type="evidence" value="ECO:0007669"/>
    <property type="project" value="TreeGrafter"/>
</dbReference>
<dbReference type="PROSITE" id="PS50800">
    <property type="entry name" value="SAP"/>
    <property type="match status" value="1"/>
</dbReference>
<dbReference type="GO" id="GO:0006513">
    <property type="term" value="P:protein monoubiquitination"/>
    <property type="evidence" value="ECO:0007669"/>
    <property type="project" value="InterPro"/>
</dbReference>
<reference evidence="3" key="1">
    <citation type="submission" date="2022-11" db="EMBL/GenBank/DDBJ databases">
        <title>Chromosome-level genome of Pogonophryne albipinna.</title>
        <authorList>
            <person name="Jo E."/>
        </authorList>
    </citation>
    <scope>NUCLEOTIDE SEQUENCE</scope>
    <source>
        <strain evidence="3">SGF0006</strain>
        <tissue evidence="3">Muscle</tissue>
    </source>
</reference>
<protein>
    <recommendedName>
        <fullName evidence="2">SAP domain-containing protein</fullName>
    </recommendedName>
</protein>
<comment type="caution">
    <text evidence="3">The sequence shown here is derived from an EMBL/GenBank/DDBJ whole genome shotgun (WGS) entry which is preliminary data.</text>
</comment>
<dbReference type="InterPro" id="IPR038717">
    <property type="entry name" value="Tc1-like_DDE_dom"/>
</dbReference>
<evidence type="ECO:0000313" key="4">
    <source>
        <dbReference type="Proteomes" id="UP001219934"/>
    </source>
</evidence>
<gene>
    <name evidence="3" type="ORF">JOQ06_015254</name>
</gene>
<accession>A0AAD6AMR6</accession>
<dbReference type="InterPro" id="IPR039577">
    <property type="entry name" value="Rad18"/>
</dbReference>
<evidence type="ECO:0000313" key="3">
    <source>
        <dbReference type="EMBL" id="KAJ4927527.1"/>
    </source>
</evidence>
<dbReference type="Proteomes" id="UP001219934">
    <property type="component" value="Unassembled WGS sequence"/>
</dbReference>
<feature type="non-terminal residue" evidence="3">
    <location>
        <position position="1"/>
    </location>
</feature>
<dbReference type="Pfam" id="PF13358">
    <property type="entry name" value="DDE_3"/>
    <property type="match status" value="1"/>
</dbReference>
<dbReference type="GO" id="GO:0006301">
    <property type="term" value="P:DNA damage tolerance"/>
    <property type="evidence" value="ECO:0007669"/>
    <property type="project" value="InterPro"/>
</dbReference>
<dbReference type="SUPFAM" id="SSF54236">
    <property type="entry name" value="Ubiquitin-like"/>
    <property type="match status" value="1"/>
</dbReference>
<dbReference type="PANTHER" id="PTHR14134">
    <property type="entry name" value="E3 UBIQUITIN-PROTEIN LIGASE RAD18"/>
    <property type="match status" value="1"/>
</dbReference>
<dbReference type="AlphaFoldDB" id="A0AAD6AMR6"/>
<dbReference type="InterPro" id="IPR036397">
    <property type="entry name" value="RNaseH_sf"/>
</dbReference>
<feature type="region of interest" description="Disordered" evidence="1">
    <location>
        <begin position="115"/>
        <end position="154"/>
    </location>
</feature>
<feature type="domain" description="SAP" evidence="2">
    <location>
        <begin position="6"/>
        <end position="40"/>
    </location>
</feature>
<dbReference type="GO" id="GO:0005634">
    <property type="term" value="C:nucleus"/>
    <property type="evidence" value="ECO:0007669"/>
    <property type="project" value="TreeGrafter"/>
</dbReference>
<dbReference type="GO" id="GO:0061630">
    <property type="term" value="F:ubiquitin protein ligase activity"/>
    <property type="evidence" value="ECO:0007669"/>
    <property type="project" value="InterPro"/>
</dbReference>
<proteinExistence type="predicted"/>
<evidence type="ECO:0000259" key="2">
    <source>
        <dbReference type="PROSITE" id="PS50800"/>
    </source>
</evidence>
<dbReference type="EMBL" id="JAPTMU010000019">
    <property type="protein sequence ID" value="KAJ4927527.1"/>
    <property type="molecule type" value="Genomic_DNA"/>
</dbReference>
<evidence type="ECO:0000256" key="1">
    <source>
        <dbReference type="SAM" id="MobiDB-lite"/>
    </source>
</evidence>
<dbReference type="PANTHER" id="PTHR14134:SF2">
    <property type="entry name" value="E3 UBIQUITIN-PROTEIN LIGASE RAD18"/>
    <property type="match status" value="1"/>
</dbReference>
<dbReference type="GO" id="GO:0003697">
    <property type="term" value="F:single-stranded DNA binding"/>
    <property type="evidence" value="ECO:0007669"/>
    <property type="project" value="InterPro"/>
</dbReference>
<keyword evidence="4" id="KW-1185">Reference proteome</keyword>
<dbReference type="InterPro" id="IPR029071">
    <property type="entry name" value="Ubiquitin-like_domsf"/>
</dbReference>
<organism evidence="3 4">
    <name type="scientific">Pogonophryne albipinna</name>
    <dbReference type="NCBI Taxonomy" id="1090488"/>
    <lineage>
        <taxon>Eukaryota</taxon>
        <taxon>Metazoa</taxon>
        <taxon>Chordata</taxon>
        <taxon>Craniata</taxon>
        <taxon>Vertebrata</taxon>
        <taxon>Euteleostomi</taxon>
        <taxon>Actinopterygii</taxon>
        <taxon>Neopterygii</taxon>
        <taxon>Teleostei</taxon>
        <taxon>Neoteleostei</taxon>
        <taxon>Acanthomorphata</taxon>
        <taxon>Eupercaria</taxon>
        <taxon>Perciformes</taxon>
        <taxon>Notothenioidei</taxon>
        <taxon>Pogonophryne</taxon>
    </lineage>
</organism>
<sequence>MTKVVFNLLSMQELKRRLKECHLSMQGPRDQLIKRYQEFVQIYNAQCDSLNPKPAEDIAKDLESNEKIRNQLKAKTKPVCRKRHSSDFSRLIAQVRGHLETTRQTRIKQEDIVEGDDAQKTKAAGSINGSVMKTEDKESDEEPPAKIMEWSSSPAHSEVSISSLNLSVKKEEEDEETLPHSEILDIFEEGLAQFVQDPLLCDLPIQVHLEEVNSQIALEYGQAMIVRVLEADGEIMPIVVVQNATVLDLKKASDDKMRLKDYGIRNMDEVTFMKRHMKKVHTGPTPDARALKMKRGWVFQHDNDPKHTARATKEWLRKKHFKGLEWPSQSPDLNPIENLWRELKVRVAQRQPQNITALEEICMEEWAKIPATFDPNTTMISLMLFSSKCTAANSGVVV</sequence>
<dbReference type="InterPro" id="IPR003034">
    <property type="entry name" value="SAP_dom"/>
</dbReference>
<name>A0AAD6AMR6_9TELE</name>
<dbReference type="Gene3D" id="3.30.420.10">
    <property type="entry name" value="Ribonuclease H-like superfamily/Ribonuclease H"/>
    <property type="match status" value="1"/>
</dbReference>